<reference evidence="1 2" key="1">
    <citation type="submission" date="2020-03" db="EMBL/GenBank/DDBJ databases">
        <authorList>
            <person name="Wang L."/>
            <person name="He N."/>
            <person name="Li Y."/>
            <person name="Fang Y."/>
            <person name="Zhang F."/>
        </authorList>
    </citation>
    <scope>NUCLEOTIDE SEQUENCE [LARGE SCALE GENOMIC DNA]</scope>
    <source>
        <strain evidence="1 2">36D10-4-7</strain>
    </source>
</reference>
<evidence type="ECO:0000313" key="2">
    <source>
        <dbReference type="Proteomes" id="UP000732399"/>
    </source>
</evidence>
<dbReference type="RefSeq" id="WP_168135788.1">
    <property type="nucleotide sequence ID" value="NZ_JAAVJH010000014.1"/>
</dbReference>
<accession>A0ABX1CSF0</accession>
<evidence type="ECO:0000313" key="1">
    <source>
        <dbReference type="EMBL" id="NJR80236.1"/>
    </source>
</evidence>
<proteinExistence type="predicted"/>
<dbReference type="Proteomes" id="UP000732399">
    <property type="component" value="Unassembled WGS sequence"/>
</dbReference>
<sequence length="135" mass="13972">MILIALASIAATANQNATVEHRGARYDVAHRAHVETRTKTVGAAVGARAGMQRCRWTATVRVQREIARPGGGEGIATLLPASETVQGDRPGACMGRTEVSDARVRDAAARLVDAAHADRAATLAAIDAAHGLAAN</sequence>
<protein>
    <recommendedName>
        <fullName evidence="3">UrcA family protein</fullName>
    </recommendedName>
</protein>
<organism evidence="1 2">
    <name type="scientific">Sphingomonas corticis</name>
    <dbReference type="NCBI Taxonomy" id="2722791"/>
    <lineage>
        <taxon>Bacteria</taxon>
        <taxon>Pseudomonadati</taxon>
        <taxon>Pseudomonadota</taxon>
        <taxon>Alphaproteobacteria</taxon>
        <taxon>Sphingomonadales</taxon>
        <taxon>Sphingomonadaceae</taxon>
        <taxon>Sphingomonas</taxon>
    </lineage>
</organism>
<gene>
    <name evidence="1" type="ORF">HBH26_16770</name>
</gene>
<evidence type="ECO:0008006" key="3">
    <source>
        <dbReference type="Google" id="ProtNLM"/>
    </source>
</evidence>
<dbReference type="EMBL" id="JAAVJH010000014">
    <property type="protein sequence ID" value="NJR80236.1"/>
    <property type="molecule type" value="Genomic_DNA"/>
</dbReference>
<comment type="caution">
    <text evidence="1">The sequence shown here is derived from an EMBL/GenBank/DDBJ whole genome shotgun (WGS) entry which is preliminary data.</text>
</comment>
<name>A0ABX1CSF0_9SPHN</name>
<keyword evidence="2" id="KW-1185">Reference proteome</keyword>